<reference evidence="9" key="1">
    <citation type="submission" date="2019-11" db="EMBL/GenBank/DDBJ databases">
        <title>The nuclear and mitochondrial genomes of Frieseomelitta varia - a highly eusocial stingless bee (Meliponini) with a permanently sterile worker caste.</title>
        <authorList>
            <person name="Freitas F.C.P."/>
            <person name="Lourenco A.P."/>
            <person name="Nunes F.M.F."/>
            <person name="Paschoal A.R."/>
            <person name="Abreu F.C.P."/>
            <person name="Barbin F.O."/>
            <person name="Bataglia L."/>
            <person name="Cardoso-Junior C.A.M."/>
            <person name="Cervoni M.S."/>
            <person name="Silva S.R."/>
            <person name="Dalarmi F."/>
            <person name="Del Lama M.A."/>
            <person name="Depintor T.S."/>
            <person name="Ferreira K.M."/>
            <person name="Goria P.S."/>
            <person name="Jaskot M.C."/>
            <person name="Lago D.C."/>
            <person name="Luna-Lucena D."/>
            <person name="Moda L.M."/>
            <person name="Nascimento L."/>
            <person name="Pedrino M."/>
            <person name="Rabico F.O."/>
            <person name="Sanches F.C."/>
            <person name="Santos D.E."/>
            <person name="Santos C.G."/>
            <person name="Vieira J."/>
            <person name="Lopes T.F."/>
            <person name="Barchuk A.R."/>
            <person name="Hartfelder K."/>
            <person name="Simoes Z.L.P."/>
            <person name="Bitondi M.M.G."/>
            <person name="Pinheiro D.G."/>
        </authorList>
    </citation>
    <scope>NUCLEOTIDE SEQUENCE</scope>
    <source>
        <strain evidence="9">USP_RPSP 00005682</strain>
        <tissue evidence="9">Whole individual</tissue>
    </source>
</reference>
<evidence type="ECO:0000256" key="2">
    <source>
        <dbReference type="ARBA" id="ARBA00022729"/>
    </source>
</evidence>
<dbReference type="GO" id="GO:0009395">
    <property type="term" value="P:phospholipid catabolic process"/>
    <property type="evidence" value="ECO:0007669"/>
    <property type="project" value="TreeGrafter"/>
</dbReference>
<dbReference type="EMBL" id="WNWW01000485">
    <property type="protein sequence ID" value="KAF3424221.1"/>
    <property type="molecule type" value="Genomic_DNA"/>
</dbReference>
<feature type="transmembrane region" description="Helical" evidence="8">
    <location>
        <begin position="12"/>
        <end position="32"/>
    </location>
</feature>
<evidence type="ECO:0000256" key="1">
    <source>
        <dbReference type="ARBA" id="ARBA00007835"/>
    </source>
</evidence>
<keyword evidence="10" id="KW-1185">Reference proteome</keyword>
<evidence type="ECO:0000256" key="3">
    <source>
        <dbReference type="ARBA" id="ARBA00022801"/>
    </source>
</evidence>
<evidence type="ECO:0000256" key="5">
    <source>
        <dbReference type="ARBA" id="ARBA00023098"/>
    </source>
</evidence>
<dbReference type="GO" id="GO:0005576">
    <property type="term" value="C:extracellular region"/>
    <property type="evidence" value="ECO:0007669"/>
    <property type="project" value="TreeGrafter"/>
</dbReference>
<organism evidence="9 10">
    <name type="scientific">Frieseomelitta varia</name>
    <dbReference type="NCBI Taxonomy" id="561572"/>
    <lineage>
        <taxon>Eukaryota</taxon>
        <taxon>Metazoa</taxon>
        <taxon>Ecdysozoa</taxon>
        <taxon>Arthropoda</taxon>
        <taxon>Hexapoda</taxon>
        <taxon>Insecta</taxon>
        <taxon>Pterygota</taxon>
        <taxon>Neoptera</taxon>
        <taxon>Endopterygota</taxon>
        <taxon>Hymenoptera</taxon>
        <taxon>Apocrita</taxon>
        <taxon>Aculeata</taxon>
        <taxon>Apoidea</taxon>
        <taxon>Anthophila</taxon>
        <taxon>Apidae</taxon>
        <taxon>Frieseomelitta</taxon>
    </lineage>
</organism>
<keyword evidence="5 7" id="KW-0443">Lipid metabolism</keyword>
<keyword evidence="8" id="KW-1133">Transmembrane helix</keyword>
<evidence type="ECO:0000313" key="10">
    <source>
        <dbReference type="Proteomes" id="UP000655588"/>
    </source>
</evidence>
<dbReference type="Proteomes" id="UP000655588">
    <property type="component" value="Unassembled WGS sequence"/>
</dbReference>
<keyword evidence="3 7" id="KW-0378">Hydrolase</keyword>
<name>A0A833RZ78_9HYME</name>
<keyword evidence="6" id="KW-0325">Glycoprotein</keyword>
<dbReference type="GO" id="GO:0004620">
    <property type="term" value="F:phospholipase activity"/>
    <property type="evidence" value="ECO:0007669"/>
    <property type="project" value="InterPro"/>
</dbReference>
<keyword evidence="8" id="KW-0812">Transmembrane</keyword>
<proteinExistence type="inferred from homology"/>
<sequence length="561" mass="63951">MLKVVGASWLQTRISTYILIAVALLGVGAIILGEFGHVEQDGIYSATVLWNHKRGYRIDFWGQGNDLNAVPLHVARAYYKTEIFEHGWSYIEIETSSNYPDTVQAYAAGLLEGSLTWQLIHHHWFNTIKPECEAKPVECRKLMRYLRDNTAVIRERAESKESSDPFWHMVRLFYTQLDGLEAGWKFAVRRSRVSVSLESEDFLWLALASDLSGFQQVFNISNSLVSSMIHFKSFPRDNSEPLIAITQHTLAPYTHMLRLLKKYTFGYHVLPMTKTDALIPSRSIVMSSYPGALSSRDEFYLINGENHEMVITGTPLLTTNRNEWSVLYPDYVMLTARLMAANRLATNSQSWFNTMSHQNGGASALQWISFEPRSMTVLLIEQLPSITVAMNYTEEFKKTGFISYVGISNSQNIKNIIRPAKKDMNFLKTRLTHLQENITTFEQLQNVMRGCSQDGCTTEKQNSKTDQLQELTYRGDLEDVPIPYGVIDTKILATSVYGLESFEAISGPPTSQLRTPFKWSKSFPNISHVGHPDTFEFESVTPRWLARMLAAYGEILRNKIK</sequence>
<dbReference type="PANTHER" id="PTHR12370">
    <property type="entry name" value="PHOSPHOLIPASE B-RELATED"/>
    <property type="match status" value="1"/>
</dbReference>
<dbReference type="Gene3D" id="3.60.60.30">
    <property type="match status" value="1"/>
</dbReference>
<dbReference type="Pfam" id="PF04916">
    <property type="entry name" value="Phospholip_B"/>
    <property type="match status" value="1"/>
</dbReference>
<evidence type="ECO:0000256" key="4">
    <source>
        <dbReference type="ARBA" id="ARBA00022963"/>
    </source>
</evidence>
<evidence type="ECO:0000256" key="6">
    <source>
        <dbReference type="ARBA" id="ARBA00023180"/>
    </source>
</evidence>
<keyword evidence="2" id="KW-0732">Signal</keyword>
<protein>
    <recommendedName>
        <fullName evidence="7">Phospholipase B-like</fullName>
        <ecNumber evidence="7">3.1.1.-</ecNumber>
    </recommendedName>
</protein>
<keyword evidence="4 7" id="KW-0442">Lipid degradation</keyword>
<accession>A0A833RZ78</accession>
<comment type="similarity">
    <text evidence="1 7">Belongs to the phospholipase B-like family.</text>
</comment>
<keyword evidence="8" id="KW-0472">Membrane</keyword>
<dbReference type="AlphaFoldDB" id="A0A833RZ78"/>
<dbReference type="InterPro" id="IPR007000">
    <property type="entry name" value="PLipase_B-like"/>
</dbReference>
<dbReference type="PANTHER" id="PTHR12370:SF3">
    <property type="entry name" value="PHOSPHOLIPASE B-LIKE 2-RELATED"/>
    <property type="match status" value="1"/>
</dbReference>
<evidence type="ECO:0000256" key="7">
    <source>
        <dbReference type="RuleBase" id="RU364138"/>
    </source>
</evidence>
<dbReference type="EC" id="3.1.1.-" evidence="7"/>
<comment type="caution">
    <text evidence="9">The sequence shown here is derived from an EMBL/GenBank/DDBJ whole genome shotgun (WGS) entry which is preliminary data.</text>
</comment>
<evidence type="ECO:0000256" key="8">
    <source>
        <dbReference type="SAM" id="Phobius"/>
    </source>
</evidence>
<evidence type="ECO:0000313" key="9">
    <source>
        <dbReference type="EMBL" id="KAF3424221.1"/>
    </source>
</evidence>
<gene>
    <name evidence="9" type="ORF">E2986_01691</name>
</gene>
<comment type="function">
    <text evidence="7">Putative phospholipase.</text>
</comment>